<keyword evidence="1" id="KW-1133">Transmembrane helix</keyword>
<feature type="transmembrane region" description="Helical" evidence="1">
    <location>
        <begin position="21"/>
        <end position="40"/>
    </location>
</feature>
<protein>
    <recommendedName>
        <fullName evidence="4">ABC transporter permease</fullName>
    </recommendedName>
</protein>
<evidence type="ECO:0000313" key="3">
    <source>
        <dbReference type="Proteomes" id="UP000233249"/>
    </source>
</evidence>
<evidence type="ECO:0008006" key="4">
    <source>
        <dbReference type="Google" id="ProtNLM"/>
    </source>
</evidence>
<evidence type="ECO:0000256" key="1">
    <source>
        <dbReference type="SAM" id="Phobius"/>
    </source>
</evidence>
<feature type="transmembrane region" description="Helical" evidence="1">
    <location>
        <begin position="213"/>
        <end position="234"/>
    </location>
</feature>
<feature type="transmembrane region" description="Helical" evidence="1">
    <location>
        <begin position="264"/>
        <end position="283"/>
    </location>
</feature>
<comment type="caution">
    <text evidence="2">The sequence shown here is derived from an EMBL/GenBank/DDBJ whole genome shotgun (WGS) entry which is preliminary data.</text>
</comment>
<proteinExistence type="predicted"/>
<sequence length="349" mass="36568">MRTVPHQNPHSENKPAWSRPLLVALAAALAVTLALLAFAWPSFTSTPKDVPVSVVASEPAYEALAHSMRQQESPFKLARADSREEAEDLIARREAYGAFLIPQDPTTPVEVLTAPAANNSVATMMDSAGTALHKQRIGAALASGRVTDPQALGRLLQQSLEGPTVTEVVPLSEDDPQGSGLAVAAFPLTLGGIIGGVLISLKVRGRGPRLAAILAYSALTSSALLPILHAWFGFLPTASAPLWGALALGIGATSALVTGLHGLLGFPGIGLGAVITMFLGNPLSGATLPLEFLPWHFDAIGRSLVPGATQELLRTLSYFPEASTAHAWWTLAAWTALGLLCLAVGRRQR</sequence>
<accession>A0A2N0X6V7</accession>
<feature type="transmembrane region" description="Helical" evidence="1">
    <location>
        <begin position="326"/>
        <end position="345"/>
    </location>
</feature>
<dbReference type="EMBL" id="PJAF01000019">
    <property type="protein sequence ID" value="PKF68425.1"/>
    <property type="molecule type" value="Genomic_DNA"/>
</dbReference>
<feature type="transmembrane region" description="Helical" evidence="1">
    <location>
        <begin position="180"/>
        <end position="201"/>
    </location>
</feature>
<keyword evidence="1" id="KW-0812">Transmembrane</keyword>
<evidence type="ECO:0000313" key="2">
    <source>
        <dbReference type="EMBL" id="PKF68425.1"/>
    </source>
</evidence>
<reference evidence="2 3" key="1">
    <citation type="submission" date="2017-12" db="EMBL/GenBank/DDBJ databases">
        <title>Corynebacterium mastitidis 16-1433 Genome.</title>
        <authorList>
            <person name="Gulvik C.A."/>
        </authorList>
    </citation>
    <scope>NUCLEOTIDE SEQUENCE [LARGE SCALE GENOMIC DNA]</scope>
    <source>
        <strain evidence="2 3">16-1433</strain>
    </source>
</reference>
<gene>
    <name evidence="2" type="ORF">CXB45_07310</name>
</gene>
<feature type="transmembrane region" description="Helical" evidence="1">
    <location>
        <begin position="240"/>
        <end position="257"/>
    </location>
</feature>
<dbReference type="Proteomes" id="UP000233249">
    <property type="component" value="Unassembled WGS sequence"/>
</dbReference>
<organism evidence="2 3">
    <name type="scientific">Corynebacterium mastitidis</name>
    <dbReference type="NCBI Taxonomy" id="161890"/>
    <lineage>
        <taxon>Bacteria</taxon>
        <taxon>Bacillati</taxon>
        <taxon>Actinomycetota</taxon>
        <taxon>Actinomycetes</taxon>
        <taxon>Mycobacteriales</taxon>
        <taxon>Corynebacteriaceae</taxon>
        <taxon>Corynebacterium</taxon>
    </lineage>
</organism>
<dbReference type="AlphaFoldDB" id="A0A2N0X6V7"/>
<dbReference type="STRING" id="1121365.GCA_000375365_00684"/>
<keyword evidence="1" id="KW-0472">Membrane</keyword>
<name>A0A2N0X6V7_9CORY</name>